<sequence>MALRESTDLDFLVAQNDVDEIESYFIGNNYLAKTTVPKAYLKYYKQHFKDIVYRTPCGRGAFSVEMHWRLMEKFSGDYPSYDFFLQHLKPNALGGLKVNKLSPTYDLIAVISNHFVKDMSIKFKYMVDVACLIHKEEVLIDKQLLEETAKRYGFNKRLQIGLALTENLLGIKMGNEPGAITDVTAFLPVPLAFPLHLPRLYINEPKFIKRSLQLQDNNWNKVKFICKIISYALLPTYEDINRQGTAPKHLLRLIITRPFRLFYGTIKRK</sequence>
<evidence type="ECO:0000313" key="1">
    <source>
        <dbReference type="EMBL" id="NNU33232.1"/>
    </source>
</evidence>
<dbReference type="Pfam" id="PF14907">
    <property type="entry name" value="NTP_transf_5"/>
    <property type="match status" value="1"/>
</dbReference>
<dbReference type="EMBL" id="JABFCR010000005">
    <property type="protein sequence ID" value="NNU33232.1"/>
    <property type="molecule type" value="Genomic_DNA"/>
</dbReference>
<dbReference type="InterPro" id="IPR039498">
    <property type="entry name" value="NTP_transf_5"/>
</dbReference>
<protein>
    <recommendedName>
        <fullName evidence="3">Nucleotidyltransferase</fullName>
    </recommendedName>
</protein>
<gene>
    <name evidence="1" type="ORF">HK413_01890</name>
</gene>
<keyword evidence="2" id="KW-1185">Reference proteome</keyword>
<organism evidence="1 2">
    <name type="scientific">Mucilaginibacter humi</name>
    <dbReference type="NCBI Taxonomy" id="2732510"/>
    <lineage>
        <taxon>Bacteria</taxon>
        <taxon>Pseudomonadati</taxon>
        <taxon>Bacteroidota</taxon>
        <taxon>Sphingobacteriia</taxon>
        <taxon>Sphingobacteriales</taxon>
        <taxon>Sphingobacteriaceae</taxon>
        <taxon>Mucilaginibacter</taxon>
    </lineage>
</organism>
<evidence type="ECO:0008006" key="3">
    <source>
        <dbReference type="Google" id="ProtNLM"/>
    </source>
</evidence>
<proteinExistence type="predicted"/>
<comment type="caution">
    <text evidence="1">The sequence shown here is derived from an EMBL/GenBank/DDBJ whole genome shotgun (WGS) entry which is preliminary data.</text>
</comment>
<name>A0ABX1W5B1_9SPHI</name>
<reference evidence="1 2" key="1">
    <citation type="submission" date="2020-05" db="EMBL/GenBank/DDBJ databases">
        <authorList>
            <person name="Khan S.A."/>
            <person name="Jeon C.O."/>
            <person name="Chun B.H."/>
        </authorList>
    </citation>
    <scope>NUCLEOTIDE SEQUENCE [LARGE SCALE GENOMIC DNA]</scope>
    <source>
        <strain evidence="1 2">S1162</strain>
    </source>
</reference>
<accession>A0ABX1W5B1</accession>
<dbReference type="Proteomes" id="UP000566071">
    <property type="component" value="Unassembled WGS sequence"/>
</dbReference>
<evidence type="ECO:0000313" key="2">
    <source>
        <dbReference type="Proteomes" id="UP000566071"/>
    </source>
</evidence>